<feature type="transmembrane region" description="Helical" evidence="8">
    <location>
        <begin position="205"/>
        <end position="231"/>
    </location>
</feature>
<reference evidence="9 10" key="1">
    <citation type="submission" date="2023-07" db="EMBL/GenBank/DDBJ databases">
        <title>Genomic Encyclopedia of Type Strains, Phase IV (KMG-IV): sequencing the most valuable type-strain genomes for metagenomic binning, comparative biology and taxonomic classification.</title>
        <authorList>
            <person name="Goeker M."/>
        </authorList>
    </citation>
    <scope>NUCLEOTIDE SEQUENCE [LARGE SCALE GENOMIC DNA]</scope>
    <source>
        <strain evidence="9 10">DSM 5896</strain>
    </source>
</reference>
<name>A0ABU0F9X7_9HYPH</name>
<feature type="transmembrane region" description="Helical" evidence="8">
    <location>
        <begin position="272"/>
        <end position="291"/>
    </location>
</feature>
<dbReference type="PANTHER" id="PTHR32196">
    <property type="entry name" value="ABC TRANSPORTER PERMEASE PROTEIN YPHD-RELATED-RELATED"/>
    <property type="match status" value="1"/>
</dbReference>
<keyword evidence="4" id="KW-0997">Cell inner membrane</keyword>
<dbReference type="PANTHER" id="PTHR32196:SF21">
    <property type="entry name" value="ABC TRANSPORTER PERMEASE PROTEIN YPHD-RELATED"/>
    <property type="match status" value="1"/>
</dbReference>
<keyword evidence="10" id="KW-1185">Reference proteome</keyword>
<evidence type="ECO:0000256" key="6">
    <source>
        <dbReference type="ARBA" id="ARBA00022989"/>
    </source>
</evidence>
<keyword evidence="5 8" id="KW-0812">Transmembrane</keyword>
<feature type="transmembrane region" description="Helical" evidence="8">
    <location>
        <begin position="94"/>
        <end position="117"/>
    </location>
</feature>
<feature type="transmembrane region" description="Helical" evidence="8">
    <location>
        <begin position="163"/>
        <end position="184"/>
    </location>
</feature>
<evidence type="ECO:0000256" key="8">
    <source>
        <dbReference type="SAM" id="Phobius"/>
    </source>
</evidence>
<feature type="transmembrane region" description="Helical" evidence="8">
    <location>
        <begin position="297"/>
        <end position="314"/>
    </location>
</feature>
<evidence type="ECO:0000313" key="10">
    <source>
        <dbReference type="Proteomes" id="UP001237448"/>
    </source>
</evidence>
<feature type="transmembrane region" description="Helical" evidence="8">
    <location>
        <begin position="124"/>
        <end position="143"/>
    </location>
</feature>
<dbReference type="InterPro" id="IPR001851">
    <property type="entry name" value="ABC_transp_permease"/>
</dbReference>
<keyword evidence="3" id="KW-1003">Cell membrane</keyword>
<dbReference type="CDD" id="cd06579">
    <property type="entry name" value="TM_PBP1_transp_AraH_like"/>
    <property type="match status" value="1"/>
</dbReference>
<dbReference type="RefSeq" id="WP_307423679.1">
    <property type="nucleotide sequence ID" value="NZ_JAUSVK010000001.1"/>
</dbReference>
<protein>
    <submittedName>
        <fullName evidence="9">Ribose/xylose/arabinose/galactoside ABC-type transport system permease subunit</fullName>
    </submittedName>
</protein>
<organism evidence="9 10">
    <name type="scientific">Labrys monachus</name>
    <dbReference type="NCBI Taxonomy" id="217067"/>
    <lineage>
        <taxon>Bacteria</taxon>
        <taxon>Pseudomonadati</taxon>
        <taxon>Pseudomonadota</taxon>
        <taxon>Alphaproteobacteria</taxon>
        <taxon>Hyphomicrobiales</taxon>
        <taxon>Xanthobacteraceae</taxon>
        <taxon>Labrys</taxon>
    </lineage>
</organism>
<keyword evidence="7 8" id="KW-0472">Membrane</keyword>
<feature type="transmembrane region" description="Helical" evidence="8">
    <location>
        <begin position="50"/>
        <end position="74"/>
    </location>
</feature>
<keyword evidence="6 8" id="KW-1133">Transmembrane helix</keyword>
<evidence type="ECO:0000256" key="3">
    <source>
        <dbReference type="ARBA" id="ARBA00022475"/>
    </source>
</evidence>
<sequence length="327" mass="33365">MNPSLSRGPLLPARMRPPAILWIAAAIFVLFLLLVPRFGTAGNIENVLRIAAILGIVSCGQAIVIILGGIEFSFGASAALASVLIVMVPPEAGVPAAFAAGALGVVAIGMANGLAVARFGIPPVIVTLGMLMMASGIAAWLAGGMPIDAPMSDLFAWPSRGRVAGVPVPILAAILAFAVLHVLLAHSRLGRLWYLVGANPVAARLAGLAVTRIVFAGYAVAGLFCAVGAVILTSRVGSGQPSLAPNLAFETIAACAIGGLPLTGGRGRVSQVVCGVLLVAMLDNAVVLLNLPAADQLIVMGLLVVGAVALQRDWKRLACLLPNRRRP</sequence>
<evidence type="ECO:0000256" key="1">
    <source>
        <dbReference type="ARBA" id="ARBA00004651"/>
    </source>
</evidence>
<dbReference type="EMBL" id="JAUSVK010000001">
    <property type="protein sequence ID" value="MDQ0391414.1"/>
    <property type="molecule type" value="Genomic_DNA"/>
</dbReference>
<proteinExistence type="predicted"/>
<evidence type="ECO:0000313" key="9">
    <source>
        <dbReference type="EMBL" id="MDQ0391414.1"/>
    </source>
</evidence>
<dbReference type="Proteomes" id="UP001237448">
    <property type="component" value="Unassembled WGS sequence"/>
</dbReference>
<accession>A0ABU0F9X7</accession>
<evidence type="ECO:0000256" key="5">
    <source>
        <dbReference type="ARBA" id="ARBA00022692"/>
    </source>
</evidence>
<evidence type="ECO:0000256" key="2">
    <source>
        <dbReference type="ARBA" id="ARBA00022448"/>
    </source>
</evidence>
<evidence type="ECO:0000256" key="4">
    <source>
        <dbReference type="ARBA" id="ARBA00022519"/>
    </source>
</evidence>
<keyword evidence="2" id="KW-0813">Transport</keyword>
<evidence type="ECO:0000256" key="7">
    <source>
        <dbReference type="ARBA" id="ARBA00023136"/>
    </source>
</evidence>
<feature type="transmembrane region" description="Helical" evidence="8">
    <location>
        <begin position="243"/>
        <end position="260"/>
    </location>
</feature>
<gene>
    <name evidence="9" type="ORF">J3R73_001206</name>
</gene>
<comment type="subcellular location">
    <subcellularLocation>
        <location evidence="1">Cell membrane</location>
        <topology evidence="1">Multi-pass membrane protein</topology>
    </subcellularLocation>
</comment>
<comment type="caution">
    <text evidence="9">The sequence shown here is derived from an EMBL/GenBank/DDBJ whole genome shotgun (WGS) entry which is preliminary data.</text>
</comment>
<feature type="transmembrane region" description="Helical" evidence="8">
    <location>
        <begin position="20"/>
        <end position="38"/>
    </location>
</feature>
<dbReference type="Pfam" id="PF02653">
    <property type="entry name" value="BPD_transp_2"/>
    <property type="match status" value="1"/>
</dbReference>